<dbReference type="AlphaFoldDB" id="A0A378US14"/>
<dbReference type="EMBL" id="UGQS01000006">
    <property type="protein sequence ID" value="STZ83100.1"/>
    <property type="molecule type" value="Genomic_DNA"/>
</dbReference>
<dbReference type="Proteomes" id="UP000254651">
    <property type="component" value="Unassembled WGS sequence"/>
</dbReference>
<protein>
    <recommendedName>
        <fullName evidence="8">Lipoprotein</fullName>
    </recommendedName>
</protein>
<dbReference type="EMBL" id="UGQS01000005">
    <property type="protein sequence ID" value="STZ83065.1"/>
    <property type="molecule type" value="Genomic_DNA"/>
</dbReference>
<evidence type="ECO:0008006" key="8">
    <source>
        <dbReference type="Google" id="ProtNLM"/>
    </source>
</evidence>
<keyword evidence="1" id="KW-0732">Signal</keyword>
<evidence type="ECO:0000313" key="5">
    <source>
        <dbReference type="EMBL" id="STZ83065.1"/>
    </source>
</evidence>
<feature type="chain" id="PRO_5044586423" description="Lipoprotein" evidence="1">
    <location>
        <begin position="33"/>
        <end position="69"/>
    </location>
</feature>
<dbReference type="EMBL" id="UGQS01000004">
    <property type="protein sequence ID" value="STZ83021.1"/>
    <property type="molecule type" value="Genomic_DNA"/>
</dbReference>
<organism evidence="4 7">
    <name type="scientific">Bergeriella denitrificans</name>
    <name type="common">Neisseria denitrificans</name>
    <dbReference type="NCBI Taxonomy" id="494"/>
    <lineage>
        <taxon>Bacteria</taxon>
        <taxon>Pseudomonadati</taxon>
        <taxon>Pseudomonadota</taxon>
        <taxon>Betaproteobacteria</taxon>
        <taxon>Neisseriales</taxon>
        <taxon>Neisseriaceae</taxon>
        <taxon>Bergeriella</taxon>
    </lineage>
</organism>
<dbReference type="PROSITE" id="PS51257">
    <property type="entry name" value="PROKAR_LIPOPROTEIN"/>
    <property type="match status" value="1"/>
</dbReference>
<evidence type="ECO:0000313" key="2">
    <source>
        <dbReference type="EMBL" id="STZ74801.1"/>
    </source>
</evidence>
<sequence length="69" mass="7288">MSAKRLITAYILLLWLAVLAIFSACSPQGAAAAEAAEAHEAWEKVYGGMNEAELMAGVVYEPIGGCDED</sequence>
<evidence type="ECO:0000256" key="1">
    <source>
        <dbReference type="SAM" id="SignalP"/>
    </source>
</evidence>
<evidence type="ECO:0000313" key="7">
    <source>
        <dbReference type="Proteomes" id="UP000254651"/>
    </source>
</evidence>
<reference evidence="4 7" key="1">
    <citation type="submission" date="2018-06" db="EMBL/GenBank/DDBJ databases">
        <authorList>
            <consortium name="Pathogen Informatics"/>
            <person name="Doyle S."/>
        </authorList>
    </citation>
    <scope>NUCLEOTIDE SEQUENCE [LARGE SCALE GENOMIC DNA]</scope>
    <source>
        <strain evidence="4 7">NCTC10295</strain>
    </source>
</reference>
<evidence type="ECO:0000313" key="4">
    <source>
        <dbReference type="EMBL" id="STZ83021.1"/>
    </source>
</evidence>
<name>A0A378US14_BERDE</name>
<accession>A0A378US14</accession>
<gene>
    <name evidence="2" type="ORF">NCTC10295_00007</name>
    <name evidence="3" type="ORF">NCTC10295_02325</name>
    <name evidence="4" type="ORF">NCTC10295_02357</name>
    <name evidence="5" type="ORF">NCTC10295_02401</name>
    <name evidence="6" type="ORF">NCTC10295_02436</name>
</gene>
<feature type="signal peptide" evidence="1">
    <location>
        <begin position="1"/>
        <end position="32"/>
    </location>
</feature>
<dbReference type="RefSeq" id="WP_066077528.1">
    <property type="nucleotide sequence ID" value="NZ_CP181246.1"/>
</dbReference>
<keyword evidence="7" id="KW-1185">Reference proteome</keyword>
<dbReference type="EMBL" id="UGQS01000001">
    <property type="protein sequence ID" value="STZ74801.1"/>
    <property type="molecule type" value="Genomic_DNA"/>
</dbReference>
<dbReference type="EMBL" id="UGQS01000002">
    <property type="protein sequence ID" value="STZ77507.1"/>
    <property type="molecule type" value="Genomic_DNA"/>
</dbReference>
<proteinExistence type="predicted"/>
<evidence type="ECO:0000313" key="6">
    <source>
        <dbReference type="EMBL" id="STZ83100.1"/>
    </source>
</evidence>
<evidence type="ECO:0000313" key="3">
    <source>
        <dbReference type="EMBL" id="STZ77507.1"/>
    </source>
</evidence>